<gene>
    <name evidence="1" type="ORF">PAMC26577_22620</name>
</gene>
<comment type="caution">
    <text evidence="1">The sequence shown here is derived from an EMBL/GenBank/DDBJ whole genome shotgun (WGS) entry which is preliminary data.</text>
</comment>
<protein>
    <submittedName>
        <fullName evidence="1">Uncharacterized protein</fullName>
    </submittedName>
</protein>
<dbReference type="Proteomes" id="UP000195221">
    <property type="component" value="Unassembled WGS sequence"/>
</dbReference>
<accession>A0A242MLX7</accession>
<name>A0A242MLX7_CABSO</name>
<reference evidence="1 2" key="1">
    <citation type="submission" date="2017-03" db="EMBL/GenBank/DDBJ databases">
        <title>Genome analysis of strain PAMC 26577.</title>
        <authorList>
            <person name="Oh H.-M."/>
            <person name="Yang J.-A."/>
        </authorList>
    </citation>
    <scope>NUCLEOTIDE SEQUENCE [LARGE SCALE GENOMIC DNA]</scope>
    <source>
        <strain evidence="1 2">PAMC 26577</strain>
    </source>
</reference>
<sequence>MDIHVPSTSPPFLVHGRVRKQDRSMGIAGMPKRWLSKQAELLAAWQMRVTPAET</sequence>
<dbReference type="AlphaFoldDB" id="A0A242MLX7"/>
<evidence type="ECO:0000313" key="1">
    <source>
        <dbReference type="EMBL" id="OTP71755.1"/>
    </source>
</evidence>
<evidence type="ECO:0000313" key="2">
    <source>
        <dbReference type="Proteomes" id="UP000195221"/>
    </source>
</evidence>
<organism evidence="1 2">
    <name type="scientific">Caballeronia sordidicola</name>
    <name type="common">Burkholderia sordidicola</name>
    <dbReference type="NCBI Taxonomy" id="196367"/>
    <lineage>
        <taxon>Bacteria</taxon>
        <taxon>Pseudomonadati</taxon>
        <taxon>Pseudomonadota</taxon>
        <taxon>Betaproteobacteria</taxon>
        <taxon>Burkholderiales</taxon>
        <taxon>Burkholderiaceae</taxon>
        <taxon>Caballeronia</taxon>
    </lineage>
</organism>
<dbReference type="EMBL" id="NBTZ01000100">
    <property type="protein sequence ID" value="OTP71755.1"/>
    <property type="molecule type" value="Genomic_DNA"/>
</dbReference>
<proteinExistence type="predicted"/>